<comment type="caution">
    <text evidence="1">The sequence shown here is derived from an EMBL/GenBank/DDBJ whole genome shotgun (WGS) entry which is preliminary data.</text>
</comment>
<dbReference type="RefSeq" id="WP_241411505.1">
    <property type="nucleotide sequence ID" value="NZ_JAKZGO010000006.1"/>
</dbReference>
<accession>A0ABS9VB58</accession>
<evidence type="ECO:0000313" key="2">
    <source>
        <dbReference type="Proteomes" id="UP001165430"/>
    </source>
</evidence>
<sequence>MERIIIQSIKKINWISNFWTLYDYRELLHLFEFPNPEKIRDVDLLDSIKLAISWNDPSKSAEIVLKYKFGGILKEDEIKHYIYVLLNGDDSQWGPLYITMFCVNQLLRSAYNGCLQDKRLVQIIFYHKGGVLYDKKVLFENIVKHLKSPNFQNRSNLYLNNMETIKFDLLTLESSFEEFQEYSVLSPSFVVFNTIQQA</sequence>
<dbReference type="EMBL" id="JAKZGO010000006">
    <property type="protein sequence ID" value="MCH7413608.1"/>
    <property type="molecule type" value="Genomic_DNA"/>
</dbReference>
<protein>
    <submittedName>
        <fullName evidence="1">Uncharacterized protein</fullName>
    </submittedName>
</protein>
<evidence type="ECO:0000313" key="1">
    <source>
        <dbReference type="EMBL" id="MCH7413608.1"/>
    </source>
</evidence>
<gene>
    <name evidence="1" type="ORF">MM213_08940</name>
</gene>
<dbReference type="Proteomes" id="UP001165430">
    <property type="component" value="Unassembled WGS sequence"/>
</dbReference>
<keyword evidence="2" id="KW-1185">Reference proteome</keyword>
<reference evidence="1" key="1">
    <citation type="submission" date="2022-03" db="EMBL/GenBank/DDBJ databases">
        <title>De novo assembled genomes of Belliella spp. (Cyclobacteriaceae) strains.</title>
        <authorList>
            <person name="Szabo A."/>
            <person name="Korponai K."/>
            <person name="Felfoldi T."/>
        </authorList>
    </citation>
    <scope>NUCLEOTIDE SEQUENCE</scope>
    <source>
        <strain evidence="1">DSM 111903</strain>
    </source>
</reference>
<name>A0ABS9VB58_9BACT</name>
<organism evidence="1 2">
    <name type="scientific">Belliella alkalica</name>
    <dbReference type="NCBI Taxonomy" id="1730871"/>
    <lineage>
        <taxon>Bacteria</taxon>
        <taxon>Pseudomonadati</taxon>
        <taxon>Bacteroidota</taxon>
        <taxon>Cytophagia</taxon>
        <taxon>Cytophagales</taxon>
        <taxon>Cyclobacteriaceae</taxon>
        <taxon>Belliella</taxon>
    </lineage>
</organism>
<proteinExistence type="predicted"/>